<keyword evidence="1" id="KW-0067">ATP-binding</keyword>
<dbReference type="Proteomes" id="UP000515377">
    <property type="component" value="Chromosome"/>
</dbReference>
<evidence type="ECO:0000313" key="1">
    <source>
        <dbReference type="EMBL" id="QNG43530.1"/>
    </source>
</evidence>
<dbReference type="AlphaFoldDB" id="A0A9X7UBU1"/>
<reference evidence="1 2" key="1">
    <citation type="submission" date="2020-07" db="EMBL/GenBank/DDBJ databases">
        <title>Whole genome sequence of Sphingobium yanoikuyae A3.</title>
        <authorList>
            <person name="Han S.-S."/>
        </authorList>
    </citation>
    <scope>NUCLEOTIDE SEQUENCE [LARGE SCALE GENOMIC DNA]</scope>
    <source>
        <strain evidence="1 2">A3</strain>
    </source>
</reference>
<dbReference type="SUPFAM" id="SSF55874">
    <property type="entry name" value="ATPase domain of HSP90 chaperone/DNA topoisomerase II/histidine kinase"/>
    <property type="match status" value="1"/>
</dbReference>
<accession>A0A9X7UBU1</accession>
<dbReference type="InterPro" id="IPR036890">
    <property type="entry name" value="HATPase_C_sf"/>
</dbReference>
<dbReference type="EMBL" id="CP060122">
    <property type="protein sequence ID" value="QNG43530.1"/>
    <property type="molecule type" value="Genomic_DNA"/>
</dbReference>
<sequence>MPLPATIQTAVSPEAIHRASRLFSGGALDAIHEILQNSRRAGATRIAVDMTEVDGCAFLDMRDDGCGIDDPAALLTLGFSGWNVDIARREDPAGMGLFSLAGLDVEIHSFSPVIGESWKVRIPARAWDSGAPLALKPCDLGWGTLIRIAMPEDWKLGIRSVLAQTARHYPLPVTMNGVLLHREDFLKDAIAIEEMQGCRIGVYKADPHGLDGCRVNFHGLQVRHGLPMVREVGMTNRWSVRVDIVDAPQICLVLPARKEFVRNDALAALHEAAEIAIYRTIAAQPGHRLAFTDYERARDLGIALPEARAGLVRWRPETADDAHGRSSPHDERDGAMLLVPTLEADIAQALALAADSDALRPYRVVEAEDNFQGYSWYDRLPGIDAISFRIVHDGIEHHYEESGALPQGLTSGRVENIFLDLVIGRPNEAGAASACPRIAIDALVCRNDGWSLDEAVILVPHDSAIAPDRLARMIYAALFCADDDSDCDSWETQSRDFDREARVTATQILLGPDAALLQAVRMAASDNLSWLIPDDRAVRLVLRRGAMSVDFLPDAEAA</sequence>
<organism evidence="1 2">
    <name type="scientific">Sphingobium yanoikuyae</name>
    <name type="common">Sphingomonas yanoikuyae</name>
    <dbReference type="NCBI Taxonomy" id="13690"/>
    <lineage>
        <taxon>Bacteria</taxon>
        <taxon>Pseudomonadati</taxon>
        <taxon>Pseudomonadota</taxon>
        <taxon>Alphaproteobacteria</taxon>
        <taxon>Sphingomonadales</taxon>
        <taxon>Sphingomonadaceae</taxon>
        <taxon>Sphingobium</taxon>
    </lineage>
</organism>
<gene>
    <name evidence="1" type="ORF">H3V42_16295</name>
</gene>
<keyword evidence="1" id="KW-0547">Nucleotide-binding</keyword>
<evidence type="ECO:0000313" key="2">
    <source>
        <dbReference type="Proteomes" id="UP000515377"/>
    </source>
</evidence>
<dbReference type="GO" id="GO:0005524">
    <property type="term" value="F:ATP binding"/>
    <property type="evidence" value="ECO:0007669"/>
    <property type="project" value="UniProtKB-KW"/>
</dbReference>
<proteinExistence type="predicted"/>
<protein>
    <submittedName>
        <fullName evidence="1">ATP-binding protein</fullName>
    </submittedName>
</protein>
<name>A0A9X7UBU1_SPHYA</name>